<feature type="compositionally biased region" description="Polar residues" evidence="11">
    <location>
        <begin position="830"/>
        <end position="852"/>
    </location>
</feature>
<evidence type="ECO:0000256" key="5">
    <source>
        <dbReference type="ARBA" id="ARBA00022490"/>
    </source>
</evidence>
<feature type="compositionally biased region" description="Low complexity" evidence="11">
    <location>
        <begin position="568"/>
        <end position="582"/>
    </location>
</feature>
<dbReference type="PROSITE" id="PS00750">
    <property type="entry name" value="TCP1_1"/>
    <property type="match status" value="1"/>
</dbReference>
<dbReference type="PROSITE" id="PS00995">
    <property type="entry name" value="TCP1_3"/>
    <property type="match status" value="1"/>
</dbReference>
<dbReference type="GO" id="GO:0016887">
    <property type="term" value="F:ATP hydrolysis activity"/>
    <property type="evidence" value="ECO:0007669"/>
    <property type="project" value="InterPro"/>
</dbReference>
<dbReference type="SUPFAM" id="SSF54849">
    <property type="entry name" value="GroEL-intermediate domain like"/>
    <property type="match status" value="1"/>
</dbReference>
<feature type="region of interest" description="Disordered" evidence="11">
    <location>
        <begin position="568"/>
        <end position="607"/>
    </location>
</feature>
<evidence type="ECO:0000256" key="8">
    <source>
        <dbReference type="ARBA" id="ARBA00023186"/>
    </source>
</evidence>
<feature type="region of interest" description="Disordered" evidence="11">
    <location>
        <begin position="542"/>
        <end position="561"/>
    </location>
</feature>
<dbReference type="Pfam" id="PF00118">
    <property type="entry name" value="Cpn60_TCP1"/>
    <property type="match status" value="1"/>
</dbReference>
<evidence type="ECO:0000256" key="1">
    <source>
        <dbReference type="ARBA" id="ARBA00004496"/>
    </source>
</evidence>
<reference evidence="12" key="1">
    <citation type="submission" date="2017-08" db="EMBL/GenBank/DDBJ databases">
        <authorList>
            <person name="Cuomo C."/>
            <person name="Billmyre B."/>
            <person name="Heitman J."/>
        </authorList>
    </citation>
    <scope>NUCLEOTIDE SEQUENCE</scope>
    <source>
        <strain evidence="12">CBS 12478</strain>
    </source>
</reference>
<keyword evidence="5" id="KW-0963">Cytoplasm</keyword>
<feature type="region of interest" description="Disordered" evidence="11">
    <location>
        <begin position="747"/>
        <end position="907"/>
    </location>
</feature>
<comment type="subunit">
    <text evidence="3">Heterooligomeric complex of about 850 to 900 kDa that forms two stacked rings, 12 to 16 nm in diameter.</text>
</comment>
<dbReference type="NCBIfam" id="TIGR02342">
    <property type="entry name" value="chap_CCT_delta"/>
    <property type="match status" value="1"/>
</dbReference>
<dbReference type="InterPro" id="IPR027410">
    <property type="entry name" value="TCP-1-like_intermed_sf"/>
</dbReference>
<evidence type="ECO:0000256" key="7">
    <source>
        <dbReference type="ARBA" id="ARBA00022840"/>
    </source>
</evidence>
<reference evidence="12" key="2">
    <citation type="submission" date="2024-01" db="EMBL/GenBank/DDBJ databases">
        <title>Comparative genomics of Cryptococcus and Kwoniella reveals pathogenesis evolution and contrasting modes of karyotype evolution via chromosome fusion or intercentromeric recombination.</title>
        <authorList>
            <person name="Coelho M.A."/>
            <person name="David-Palma M."/>
            <person name="Shea T."/>
            <person name="Bowers K."/>
            <person name="McGinley-Smith S."/>
            <person name="Mohammad A.W."/>
            <person name="Gnirke A."/>
            <person name="Yurkov A.M."/>
            <person name="Nowrousian M."/>
            <person name="Sun S."/>
            <person name="Cuomo C.A."/>
            <person name="Heitman J."/>
        </authorList>
    </citation>
    <scope>NUCLEOTIDE SEQUENCE</scope>
    <source>
        <strain evidence="12">CBS 12478</strain>
    </source>
</reference>
<dbReference type="InterPro" id="IPR002423">
    <property type="entry name" value="Cpn60/GroEL/TCP-1"/>
</dbReference>
<dbReference type="PROSITE" id="PS00751">
    <property type="entry name" value="TCP1_2"/>
    <property type="match status" value="1"/>
</dbReference>
<dbReference type="InterPro" id="IPR012717">
    <property type="entry name" value="Chap_CCT_delta"/>
</dbReference>
<proteinExistence type="inferred from homology"/>
<feature type="region of interest" description="Disordered" evidence="11">
    <location>
        <begin position="1180"/>
        <end position="1202"/>
    </location>
</feature>
<evidence type="ECO:0000313" key="12">
    <source>
        <dbReference type="EMBL" id="WWD19297.1"/>
    </source>
</evidence>
<dbReference type="Gene3D" id="3.50.7.10">
    <property type="entry name" value="GroEL"/>
    <property type="match status" value="1"/>
</dbReference>
<dbReference type="RefSeq" id="XP_065823433.1">
    <property type="nucleotide sequence ID" value="XM_065967361.1"/>
</dbReference>
<evidence type="ECO:0000256" key="9">
    <source>
        <dbReference type="RuleBase" id="RU004187"/>
    </source>
</evidence>
<evidence type="ECO:0000256" key="2">
    <source>
        <dbReference type="ARBA" id="ARBA00008020"/>
    </source>
</evidence>
<dbReference type="EMBL" id="CP144056">
    <property type="protein sequence ID" value="WWD19297.1"/>
    <property type="molecule type" value="Genomic_DNA"/>
</dbReference>
<feature type="compositionally biased region" description="Basic residues" evidence="11">
    <location>
        <begin position="802"/>
        <end position="813"/>
    </location>
</feature>
<dbReference type="PANTHER" id="PTHR11353">
    <property type="entry name" value="CHAPERONIN"/>
    <property type="match status" value="1"/>
</dbReference>
<protein>
    <recommendedName>
        <fullName evidence="4 10">T-complex protein 1 subunit delta</fullName>
    </recommendedName>
</protein>
<dbReference type="FunFam" id="3.50.7.10:FF:000010">
    <property type="entry name" value="T-complex protein 1 subunit delta"/>
    <property type="match status" value="1"/>
</dbReference>
<feature type="compositionally biased region" description="Low complexity" evidence="11">
    <location>
        <begin position="1184"/>
        <end position="1202"/>
    </location>
</feature>
<dbReference type="InterPro" id="IPR027409">
    <property type="entry name" value="GroEL-like_apical_dom_sf"/>
</dbReference>
<keyword evidence="13" id="KW-1185">Reference proteome</keyword>
<dbReference type="InterPro" id="IPR054827">
    <property type="entry name" value="thermosome_alpha"/>
</dbReference>
<dbReference type="GO" id="GO:0005524">
    <property type="term" value="F:ATP binding"/>
    <property type="evidence" value="ECO:0007669"/>
    <property type="project" value="UniProtKB-KW"/>
</dbReference>
<dbReference type="AlphaFoldDB" id="A0AAJ8LK97"/>
<evidence type="ECO:0000256" key="10">
    <source>
        <dbReference type="RuleBase" id="RU004192"/>
    </source>
</evidence>
<comment type="similarity">
    <text evidence="2 9">Belongs to the TCP-1 chaperonin family.</text>
</comment>
<evidence type="ECO:0000256" key="4">
    <source>
        <dbReference type="ARBA" id="ARBA00016107"/>
    </source>
</evidence>
<keyword evidence="8 9" id="KW-0143">Chaperone</keyword>
<dbReference type="Gene3D" id="3.30.260.10">
    <property type="entry name" value="TCP-1-like chaperonin intermediate domain"/>
    <property type="match status" value="1"/>
</dbReference>
<dbReference type="Gene3D" id="1.10.560.10">
    <property type="entry name" value="GroEL-like equatorial domain"/>
    <property type="match status" value="1"/>
</dbReference>
<dbReference type="NCBIfam" id="NF041082">
    <property type="entry name" value="thermosome_alpha"/>
    <property type="match status" value="1"/>
</dbReference>
<evidence type="ECO:0000256" key="6">
    <source>
        <dbReference type="ARBA" id="ARBA00022741"/>
    </source>
</evidence>
<dbReference type="CDD" id="cd03338">
    <property type="entry name" value="TCP1_delta"/>
    <property type="match status" value="1"/>
</dbReference>
<feature type="region of interest" description="Disordered" evidence="11">
    <location>
        <begin position="1"/>
        <end position="25"/>
    </location>
</feature>
<dbReference type="GO" id="GO:0140662">
    <property type="term" value="F:ATP-dependent protein folding chaperone"/>
    <property type="evidence" value="ECO:0007669"/>
    <property type="project" value="InterPro"/>
</dbReference>
<dbReference type="PRINTS" id="PR00304">
    <property type="entry name" value="TCOMPLEXTCP1"/>
</dbReference>
<accession>A0AAJ8LK97</accession>
<gene>
    <name evidence="12" type="ORF">CI109_103755</name>
</gene>
<dbReference type="SUPFAM" id="SSF52029">
    <property type="entry name" value="GroEL apical domain-like"/>
    <property type="match status" value="1"/>
</dbReference>
<evidence type="ECO:0000256" key="11">
    <source>
        <dbReference type="SAM" id="MobiDB-lite"/>
    </source>
</evidence>
<dbReference type="GO" id="GO:0051082">
    <property type="term" value="F:unfolded protein binding"/>
    <property type="evidence" value="ECO:0007669"/>
    <property type="project" value="InterPro"/>
</dbReference>
<dbReference type="GO" id="GO:0005832">
    <property type="term" value="C:chaperonin-containing T-complex"/>
    <property type="evidence" value="ECO:0007669"/>
    <property type="project" value="UniProtKB-ARBA"/>
</dbReference>
<evidence type="ECO:0000313" key="13">
    <source>
        <dbReference type="Proteomes" id="UP000322225"/>
    </source>
</evidence>
<organism evidence="12 13">
    <name type="scientific">Kwoniella shandongensis</name>
    <dbReference type="NCBI Taxonomy" id="1734106"/>
    <lineage>
        <taxon>Eukaryota</taxon>
        <taxon>Fungi</taxon>
        <taxon>Dikarya</taxon>
        <taxon>Basidiomycota</taxon>
        <taxon>Agaricomycotina</taxon>
        <taxon>Tremellomycetes</taxon>
        <taxon>Tremellales</taxon>
        <taxon>Cryptococcaceae</taxon>
        <taxon>Kwoniella</taxon>
    </lineage>
</organism>
<dbReference type="Proteomes" id="UP000322225">
    <property type="component" value="Chromosome 6"/>
</dbReference>
<feature type="region of interest" description="Disordered" evidence="11">
    <location>
        <begin position="649"/>
        <end position="688"/>
    </location>
</feature>
<name>A0AAJ8LK97_9TREE</name>
<feature type="compositionally biased region" description="Polar residues" evidence="11">
    <location>
        <begin position="649"/>
        <end position="666"/>
    </location>
</feature>
<dbReference type="InterPro" id="IPR002194">
    <property type="entry name" value="Chaperonin_TCP-1_CS"/>
</dbReference>
<dbReference type="GeneID" id="43585849"/>
<dbReference type="SUPFAM" id="SSF48592">
    <property type="entry name" value="GroEL equatorial domain-like"/>
    <property type="match status" value="1"/>
</dbReference>
<keyword evidence="6 9" id="KW-0547">Nucleotide-binding</keyword>
<dbReference type="NCBIfam" id="NF041083">
    <property type="entry name" value="thermosome_beta"/>
    <property type="match status" value="1"/>
</dbReference>
<dbReference type="InterPro" id="IPR017998">
    <property type="entry name" value="Chaperone_TCP-1"/>
</dbReference>
<evidence type="ECO:0000256" key="3">
    <source>
        <dbReference type="ARBA" id="ARBA00011531"/>
    </source>
</evidence>
<feature type="compositionally biased region" description="Polar residues" evidence="11">
    <location>
        <begin position="868"/>
        <end position="890"/>
    </location>
</feature>
<keyword evidence="7 9" id="KW-0067">ATP-binding</keyword>
<comment type="subcellular location">
    <subcellularLocation>
        <location evidence="1">Cytoplasm</location>
    </subcellularLocation>
</comment>
<feature type="compositionally biased region" description="Polar residues" evidence="11">
    <location>
        <begin position="753"/>
        <end position="771"/>
    </location>
</feature>
<dbReference type="InterPro" id="IPR027413">
    <property type="entry name" value="GROEL-like_equatorial_sf"/>
</dbReference>
<dbReference type="InterPro" id="IPR053374">
    <property type="entry name" value="TCP-1_chaperonin"/>
</dbReference>
<dbReference type="KEGG" id="ksn:43585849"/>
<sequence length="1202" mass="129977">MASAPSVGPGPGISDSSFNDKGKPTEVRLSNMNAAKAVADAVRTSLGPKGMDKMIQTSTGEVVITNDGATILQHMAVLHPAARMLVELSKAQDIEAGDGTTSVVVLAGSLLSAAEKLLSQGIHPTTVAQSFQRAATKAVEYLEEMSMPVDLADRENLLKAARTSLNSKIVSQYSSTLAPIAVSAVTRLVTSASSNVDLRDIRIVKKVGGTIDDTELVEGLALNQIAMTNAGGPTRMEKAKIGLIQFQLSSPKPDMDNQIVVNDYRQMDKILKEERQYLLNLCKRIKKTGCNVLLLQKSILRDAVTDLSLHFLAKLKIMVIKDIERDEIDFIAKSTGARPVADIDAFTEDKLGYAELVEETSQAGAKVVKVTGVKNPGKTVSVVCTGANDLVLEESERSLHDALCVVRCLVKKRALIAGGGAPEIHVSRLLTEHAQTLKGKEAYCFQAFAEALEIIPTTLAENAGLNPIAIVTELRNKHALGERNAGINVKKGIISNILEENVVQPLLVTTSALELAAETVALILRIDDIQLFPHLSIERTTRFSTTSPSDLPHNDVTMSDRDNWWYPQQQSRQNSHRSQNNQTNLPSFDQLQLPETPRGGFTQIGPGYPVQTYAPSLTESFTSATPLNPAAINPAMLSRANRLPSAFGSQSSAFYGHPTQPSTAGPTGQVGPPGVISPTRHSIAAPDSLYPGQIGVAGGRASPSSFNYGSGYDTACPPQREFTTPVQSVYSTGSAYNDAALAEAAGSYGGAGPSSQPPTNSQMATQGSQDVGQDMMFPDAYPASADYEFGGPAQPNPDAARRGKAKSRMPRSHQRIEPANYQESSDEDSAQPTSRSRVQGSRPTSMKQPSGTSKHRRAADKRKEGRQNETVSSTRAQNTSRRPARGTQNAGRGVRKPDAGSFLPGVGSQFGGTFDSVADASTESTIQVSRYTPTETEEAYIKVLAEVARTDGTYGAGSGYKMEGLNNESLARGFEKLAIGILDKRGGHDRSDRSSPDWISPQNADLDRIHRRSLILFSHTDQETGETTRVLNSTMSKALEYARVVSDRSKKGEKSEYLQPPEDPRLAEGEPFIHITDKEKETLSQVINHIALSGMPEPRVTQYSQGIQDLYDYGRAKSRKFAIRYFADDADTHPYTIRTKLPGRDMLKARKVKEDDRDKETYSDLTEEIKQSYEGILDKLDAVRTGPTRSSGSTSATQPIPF</sequence>